<accession>A0ABR7FKM7</accession>
<sequence length="177" mass="21385">MQYRRGYIHRETAENAQYTLKETINESLEETKKFYYERYAAKYELPQAYAYAICLKSDNLPIGYIKVDMEEHHDFGYGLRKEFWHQGIVSESAKAVVEQVKKDGLPYITATHDRKNLRSGKVMQKVAMKYCYSYEEQWQPKNIPVIFRMYQLNFNGNEDFVYKKYWDMYENHFVEEL</sequence>
<dbReference type="InterPro" id="IPR000182">
    <property type="entry name" value="GNAT_dom"/>
</dbReference>
<dbReference type="RefSeq" id="WP_054353214.1">
    <property type="nucleotide sequence ID" value="NZ_JACOOU010000019.1"/>
</dbReference>
<dbReference type="PROSITE" id="PS51186">
    <property type="entry name" value="GNAT"/>
    <property type="match status" value="1"/>
</dbReference>
<dbReference type="Proteomes" id="UP000654573">
    <property type="component" value="Unassembled WGS sequence"/>
</dbReference>
<dbReference type="PANTHER" id="PTHR43792:SF1">
    <property type="entry name" value="N-ACETYLTRANSFERASE DOMAIN-CONTAINING PROTEIN"/>
    <property type="match status" value="1"/>
</dbReference>
<dbReference type="Gene3D" id="3.40.630.30">
    <property type="match status" value="1"/>
</dbReference>
<dbReference type="SUPFAM" id="SSF55729">
    <property type="entry name" value="Acyl-CoA N-acyltransferases (Nat)"/>
    <property type="match status" value="1"/>
</dbReference>
<gene>
    <name evidence="2" type="ORF">H8S76_26090</name>
</gene>
<feature type="domain" description="N-acetyltransferase" evidence="1">
    <location>
        <begin position="7"/>
        <end position="167"/>
    </location>
</feature>
<dbReference type="Pfam" id="PF13302">
    <property type="entry name" value="Acetyltransf_3"/>
    <property type="match status" value="1"/>
</dbReference>
<dbReference type="EMBL" id="JACOOU010000019">
    <property type="protein sequence ID" value="MBC5675699.1"/>
    <property type="molecule type" value="Genomic_DNA"/>
</dbReference>
<evidence type="ECO:0000259" key="1">
    <source>
        <dbReference type="PROSITE" id="PS51186"/>
    </source>
</evidence>
<dbReference type="PANTHER" id="PTHR43792">
    <property type="entry name" value="GNAT FAMILY, PUTATIVE (AFU_ORTHOLOGUE AFUA_3G00765)-RELATED-RELATED"/>
    <property type="match status" value="1"/>
</dbReference>
<evidence type="ECO:0000313" key="2">
    <source>
        <dbReference type="EMBL" id="MBC5675699.1"/>
    </source>
</evidence>
<evidence type="ECO:0000313" key="3">
    <source>
        <dbReference type="Proteomes" id="UP000654573"/>
    </source>
</evidence>
<name>A0ABR7FKM7_9FIRM</name>
<reference evidence="2 3" key="1">
    <citation type="submission" date="2020-08" db="EMBL/GenBank/DDBJ databases">
        <title>Genome public.</title>
        <authorList>
            <person name="Liu C."/>
            <person name="Sun Q."/>
        </authorList>
    </citation>
    <scope>NUCLEOTIDE SEQUENCE [LARGE SCALE GENOMIC DNA]</scope>
    <source>
        <strain evidence="2 3">NSJ-34</strain>
    </source>
</reference>
<protein>
    <submittedName>
        <fullName evidence="2">GNAT family N-acetyltransferase</fullName>
    </submittedName>
</protein>
<keyword evidence="3" id="KW-1185">Reference proteome</keyword>
<dbReference type="InterPro" id="IPR051531">
    <property type="entry name" value="N-acetyltransferase"/>
</dbReference>
<organism evidence="2 3">
    <name type="scientific">Blautia celeris</name>
    <dbReference type="NCBI Taxonomy" id="2763026"/>
    <lineage>
        <taxon>Bacteria</taxon>
        <taxon>Bacillati</taxon>
        <taxon>Bacillota</taxon>
        <taxon>Clostridia</taxon>
        <taxon>Lachnospirales</taxon>
        <taxon>Lachnospiraceae</taxon>
        <taxon>Blautia</taxon>
    </lineage>
</organism>
<comment type="caution">
    <text evidence="2">The sequence shown here is derived from an EMBL/GenBank/DDBJ whole genome shotgun (WGS) entry which is preliminary data.</text>
</comment>
<proteinExistence type="predicted"/>
<dbReference type="InterPro" id="IPR016181">
    <property type="entry name" value="Acyl_CoA_acyltransferase"/>
</dbReference>